<feature type="region of interest" description="Disordered" evidence="8">
    <location>
        <begin position="111"/>
        <end position="146"/>
    </location>
</feature>
<dbReference type="OrthoDB" id="5218140at2759"/>
<feature type="region of interest" description="Disordered" evidence="8">
    <location>
        <begin position="1"/>
        <end position="55"/>
    </location>
</feature>
<dbReference type="Gene3D" id="1.20.5.170">
    <property type="match status" value="1"/>
</dbReference>
<feature type="compositionally biased region" description="Basic and acidic residues" evidence="8">
    <location>
        <begin position="46"/>
        <end position="55"/>
    </location>
</feature>
<keyword evidence="4" id="KW-0238">DNA-binding</keyword>
<name>A0A9P8QNX7_9HYPO</name>
<dbReference type="InterPro" id="IPR050936">
    <property type="entry name" value="AP-1-like"/>
</dbReference>
<evidence type="ECO:0000256" key="8">
    <source>
        <dbReference type="SAM" id="MobiDB-lite"/>
    </source>
</evidence>
<evidence type="ECO:0000256" key="3">
    <source>
        <dbReference type="ARBA" id="ARBA00023015"/>
    </source>
</evidence>
<dbReference type="PANTHER" id="PTHR40621:SF11">
    <property type="entry name" value="TRANSCRIPTION FACTOR KAPC-RELATED"/>
    <property type="match status" value="1"/>
</dbReference>
<dbReference type="Proteomes" id="UP000827724">
    <property type="component" value="Unassembled WGS sequence"/>
</dbReference>
<dbReference type="SUPFAM" id="SSF57959">
    <property type="entry name" value="Leucine zipper domain"/>
    <property type="match status" value="1"/>
</dbReference>
<evidence type="ECO:0000256" key="4">
    <source>
        <dbReference type="ARBA" id="ARBA00023125"/>
    </source>
</evidence>
<comment type="similarity">
    <text evidence="2">Belongs to the bZIP family.</text>
</comment>
<evidence type="ECO:0000313" key="9">
    <source>
        <dbReference type="EMBL" id="KAH6606528.1"/>
    </source>
</evidence>
<comment type="subcellular location">
    <subcellularLocation>
        <location evidence="1">Nucleus</location>
    </subcellularLocation>
</comment>
<sequence length="400" mass="44197">MPFLSRVPSSREVGRSWSKVNNKKKKMMEAEPRLRDADENLGGPGRDGDAKDKAQLRRAQVRKAQIQHRQRKANYVKQLELDVSQLRDLIAQAQQEAFQIRKENDTIRGLIRKSRPPNQPAYPQADAAHVSTADSPGTRLGGGGLSELDAQEWLSGGQLSDLHLNQHPLMPSASDEAELFGHINVDDIAVSLGIHELLGTPCVTINHSSSGGSVQGYASPPMLGLENAPLAPPLTSLQEQIVVNWILALENICWNHFQATDFHDHVPGESEHSNNHALTATALFMNAAPASIFADRLVFAGMDSTEAQPTTLRWQANRISIGSLWAFAQFEIDPTEITPVQIWYDLSSKYSYDLLFADGLLAALLIELRPFIRCIEFGPAANRQHYEDVVERILGPPPMA</sequence>
<evidence type="ECO:0000313" key="10">
    <source>
        <dbReference type="Proteomes" id="UP000827724"/>
    </source>
</evidence>
<dbReference type="AlphaFoldDB" id="A0A9P8QNX7"/>
<evidence type="ECO:0000256" key="2">
    <source>
        <dbReference type="ARBA" id="ARBA00007163"/>
    </source>
</evidence>
<keyword evidence="5" id="KW-0804">Transcription</keyword>
<comment type="caution">
    <text evidence="9">The sequence shown here is derived from an EMBL/GenBank/DDBJ whole genome shotgun (WGS) entry which is preliminary data.</text>
</comment>
<keyword evidence="6" id="KW-0539">Nucleus</keyword>
<reference evidence="9" key="1">
    <citation type="submission" date="2021-08" db="EMBL/GenBank/DDBJ databases">
        <title>Chromosome-Level Trichoderma cornu-damae using Hi-C Data.</title>
        <authorList>
            <person name="Kim C.S."/>
        </authorList>
    </citation>
    <scope>NUCLEOTIDE SEQUENCE</scope>
    <source>
        <strain evidence="9">KA19-0412C</strain>
    </source>
</reference>
<organism evidence="9 10">
    <name type="scientific">Trichoderma cornu-damae</name>
    <dbReference type="NCBI Taxonomy" id="654480"/>
    <lineage>
        <taxon>Eukaryota</taxon>
        <taxon>Fungi</taxon>
        <taxon>Dikarya</taxon>
        <taxon>Ascomycota</taxon>
        <taxon>Pezizomycotina</taxon>
        <taxon>Sordariomycetes</taxon>
        <taxon>Hypocreomycetidae</taxon>
        <taxon>Hypocreales</taxon>
        <taxon>Hypocreaceae</taxon>
        <taxon>Trichoderma</taxon>
    </lineage>
</organism>
<evidence type="ECO:0000256" key="1">
    <source>
        <dbReference type="ARBA" id="ARBA00004123"/>
    </source>
</evidence>
<protein>
    <recommendedName>
        <fullName evidence="11">BZIP domain-containing protein</fullName>
    </recommendedName>
</protein>
<dbReference type="InterPro" id="IPR046347">
    <property type="entry name" value="bZIP_sf"/>
</dbReference>
<proteinExistence type="inferred from homology"/>
<feature type="coiled-coil region" evidence="7">
    <location>
        <begin position="76"/>
        <end position="103"/>
    </location>
</feature>
<gene>
    <name evidence="9" type="ORF">Trco_005681</name>
</gene>
<dbReference type="GO" id="GO:0090575">
    <property type="term" value="C:RNA polymerase II transcription regulator complex"/>
    <property type="evidence" value="ECO:0007669"/>
    <property type="project" value="TreeGrafter"/>
</dbReference>
<feature type="compositionally biased region" description="Basic and acidic residues" evidence="8">
    <location>
        <begin position="27"/>
        <end position="38"/>
    </location>
</feature>
<keyword evidence="3" id="KW-0805">Transcription regulation</keyword>
<dbReference type="CDD" id="cd14688">
    <property type="entry name" value="bZIP_YAP"/>
    <property type="match status" value="1"/>
</dbReference>
<evidence type="ECO:0000256" key="5">
    <source>
        <dbReference type="ARBA" id="ARBA00023163"/>
    </source>
</evidence>
<dbReference type="GO" id="GO:0000976">
    <property type="term" value="F:transcription cis-regulatory region binding"/>
    <property type="evidence" value="ECO:0007669"/>
    <property type="project" value="InterPro"/>
</dbReference>
<evidence type="ECO:0000256" key="6">
    <source>
        <dbReference type="ARBA" id="ARBA00023242"/>
    </source>
</evidence>
<keyword evidence="10" id="KW-1185">Reference proteome</keyword>
<dbReference type="PANTHER" id="PTHR40621">
    <property type="entry name" value="TRANSCRIPTION FACTOR KAPC-RELATED"/>
    <property type="match status" value="1"/>
</dbReference>
<keyword evidence="7" id="KW-0175">Coiled coil</keyword>
<accession>A0A9P8QNX7</accession>
<dbReference type="GO" id="GO:0001228">
    <property type="term" value="F:DNA-binding transcription activator activity, RNA polymerase II-specific"/>
    <property type="evidence" value="ECO:0007669"/>
    <property type="project" value="TreeGrafter"/>
</dbReference>
<evidence type="ECO:0008006" key="11">
    <source>
        <dbReference type="Google" id="ProtNLM"/>
    </source>
</evidence>
<evidence type="ECO:0000256" key="7">
    <source>
        <dbReference type="SAM" id="Coils"/>
    </source>
</evidence>
<dbReference type="EMBL" id="JAIWOZ010000004">
    <property type="protein sequence ID" value="KAH6606528.1"/>
    <property type="molecule type" value="Genomic_DNA"/>
</dbReference>